<accession>A0ACB9RW75</accession>
<organism evidence="1 2">
    <name type="scientific">Melastoma candidum</name>
    <dbReference type="NCBI Taxonomy" id="119954"/>
    <lineage>
        <taxon>Eukaryota</taxon>
        <taxon>Viridiplantae</taxon>
        <taxon>Streptophyta</taxon>
        <taxon>Embryophyta</taxon>
        <taxon>Tracheophyta</taxon>
        <taxon>Spermatophyta</taxon>
        <taxon>Magnoliopsida</taxon>
        <taxon>eudicotyledons</taxon>
        <taxon>Gunneridae</taxon>
        <taxon>Pentapetalae</taxon>
        <taxon>rosids</taxon>
        <taxon>malvids</taxon>
        <taxon>Myrtales</taxon>
        <taxon>Melastomataceae</taxon>
        <taxon>Melastomatoideae</taxon>
        <taxon>Melastomateae</taxon>
        <taxon>Melastoma</taxon>
    </lineage>
</organism>
<dbReference type="EMBL" id="CM042882">
    <property type="protein sequence ID" value="KAI4383159.1"/>
    <property type="molecule type" value="Genomic_DNA"/>
</dbReference>
<protein>
    <submittedName>
        <fullName evidence="1">Uncharacterized protein</fullName>
    </submittedName>
</protein>
<reference evidence="2" key="1">
    <citation type="journal article" date="2023" name="Front. Plant Sci.">
        <title>Chromosomal-level genome assembly of Melastoma candidum provides insights into trichome evolution.</title>
        <authorList>
            <person name="Zhong Y."/>
            <person name="Wu W."/>
            <person name="Sun C."/>
            <person name="Zou P."/>
            <person name="Liu Y."/>
            <person name="Dai S."/>
            <person name="Zhou R."/>
        </authorList>
    </citation>
    <scope>NUCLEOTIDE SEQUENCE [LARGE SCALE GENOMIC DNA]</scope>
</reference>
<dbReference type="Proteomes" id="UP001057402">
    <property type="component" value="Chromosome 3"/>
</dbReference>
<evidence type="ECO:0000313" key="1">
    <source>
        <dbReference type="EMBL" id="KAI4383159.1"/>
    </source>
</evidence>
<gene>
    <name evidence="1" type="ORF">MLD38_009033</name>
</gene>
<keyword evidence="2" id="KW-1185">Reference proteome</keyword>
<evidence type="ECO:0000313" key="2">
    <source>
        <dbReference type="Proteomes" id="UP001057402"/>
    </source>
</evidence>
<proteinExistence type="predicted"/>
<comment type="caution">
    <text evidence="1">The sequence shown here is derived from an EMBL/GenBank/DDBJ whole genome shotgun (WGS) entry which is preliminary data.</text>
</comment>
<sequence>MLVAARLTMRQEFFEELREGNGLLWPLMLVGLVRCDTMDEALEFFWKMPSQDVVGWTTLISGYTRNEDGCKKALMCLSR</sequence>
<name>A0ACB9RW75_9MYRT</name>